<evidence type="ECO:0000256" key="1">
    <source>
        <dbReference type="ARBA" id="ARBA00023180"/>
    </source>
</evidence>
<keyword evidence="1" id="KW-0325">Glycoprotein</keyword>
<feature type="chain" id="PRO_5043877449" description="Carboxylesterase type B domain-containing protein" evidence="2">
    <location>
        <begin position="23"/>
        <end position="103"/>
    </location>
</feature>
<dbReference type="AlphaFoldDB" id="A0AAV8X5J5"/>
<evidence type="ECO:0000256" key="2">
    <source>
        <dbReference type="SAM" id="SignalP"/>
    </source>
</evidence>
<accession>A0AAV8X5J5</accession>
<dbReference type="Proteomes" id="UP001162162">
    <property type="component" value="Unassembled WGS sequence"/>
</dbReference>
<protein>
    <recommendedName>
        <fullName evidence="3">Carboxylesterase type B domain-containing protein</fullName>
    </recommendedName>
</protein>
<proteinExistence type="predicted"/>
<evidence type="ECO:0000313" key="4">
    <source>
        <dbReference type="EMBL" id="KAJ8933688.1"/>
    </source>
</evidence>
<evidence type="ECO:0000259" key="3">
    <source>
        <dbReference type="Pfam" id="PF00135"/>
    </source>
</evidence>
<feature type="domain" description="Carboxylesterase type B" evidence="3">
    <location>
        <begin position="26"/>
        <end position="77"/>
    </location>
</feature>
<dbReference type="Gene3D" id="3.40.50.1820">
    <property type="entry name" value="alpha/beta hydrolase"/>
    <property type="match status" value="1"/>
</dbReference>
<organism evidence="4 5">
    <name type="scientific">Aromia moschata</name>
    <dbReference type="NCBI Taxonomy" id="1265417"/>
    <lineage>
        <taxon>Eukaryota</taxon>
        <taxon>Metazoa</taxon>
        <taxon>Ecdysozoa</taxon>
        <taxon>Arthropoda</taxon>
        <taxon>Hexapoda</taxon>
        <taxon>Insecta</taxon>
        <taxon>Pterygota</taxon>
        <taxon>Neoptera</taxon>
        <taxon>Endopterygota</taxon>
        <taxon>Coleoptera</taxon>
        <taxon>Polyphaga</taxon>
        <taxon>Cucujiformia</taxon>
        <taxon>Chrysomeloidea</taxon>
        <taxon>Cerambycidae</taxon>
        <taxon>Cerambycinae</taxon>
        <taxon>Callichromatini</taxon>
        <taxon>Aromia</taxon>
    </lineage>
</organism>
<dbReference type="EMBL" id="JAPWTK010001176">
    <property type="protein sequence ID" value="KAJ8933688.1"/>
    <property type="molecule type" value="Genomic_DNA"/>
</dbReference>
<keyword evidence="5" id="KW-1185">Reference proteome</keyword>
<evidence type="ECO:0000313" key="5">
    <source>
        <dbReference type="Proteomes" id="UP001162162"/>
    </source>
</evidence>
<keyword evidence="2" id="KW-0732">Signal</keyword>
<name>A0AAV8X5J5_9CUCU</name>
<gene>
    <name evidence="4" type="ORF">NQ318_008406</name>
</gene>
<feature type="signal peptide" evidence="2">
    <location>
        <begin position="1"/>
        <end position="22"/>
    </location>
</feature>
<dbReference type="SUPFAM" id="SSF53474">
    <property type="entry name" value="alpha/beta-Hydrolases"/>
    <property type="match status" value="1"/>
</dbReference>
<sequence length="103" mass="11315">MAKVTLAVLIFINVIIISVGVSEDAPPRVAIPLGDIEGSQKETVKGRTIFAFEGVPYARPPVGKYRFKTPQIMEHFNPAFLHPQALPQLRSLLQEQGSSIFNA</sequence>
<dbReference type="InterPro" id="IPR002018">
    <property type="entry name" value="CarbesteraseB"/>
</dbReference>
<dbReference type="InterPro" id="IPR029058">
    <property type="entry name" value="AB_hydrolase_fold"/>
</dbReference>
<dbReference type="Pfam" id="PF00135">
    <property type="entry name" value="COesterase"/>
    <property type="match status" value="1"/>
</dbReference>
<comment type="caution">
    <text evidence="4">The sequence shown here is derived from an EMBL/GenBank/DDBJ whole genome shotgun (WGS) entry which is preliminary data.</text>
</comment>
<reference evidence="4" key="1">
    <citation type="journal article" date="2023" name="Insect Mol. Biol.">
        <title>Genome sequencing provides insights into the evolution of gene families encoding plant cell wall-degrading enzymes in longhorned beetles.</title>
        <authorList>
            <person name="Shin N.R."/>
            <person name="Okamura Y."/>
            <person name="Kirsch R."/>
            <person name="Pauchet Y."/>
        </authorList>
    </citation>
    <scope>NUCLEOTIDE SEQUENCE</scope>
    <source>
        <strain evidence="4">AMC_N1</strain>
    </source>
</reference>